<dbReference type="EMBL" id="PKPP01002452">
    <property type="protein sequence ID" value="PWA75187.1"/>
    <property type="molecule type" value="Genomic_DNA"/>
</dbReference>
<dbReference type="InterPro" id="IPR040256">
    <property type="entry name" value="At4g02000-like"/>
</dbReference>
<protein>
    <submittedName>
        <fullName evidence="2">Zinc knuckle CX2CX4HX4C</fullName>
    </submittedName>
</protein>
<dbReference type="AlphaFoldDB" id="A0A2U1NNU2"/>
<dbReference type="Proteomes" id="UP000245207">
    <property type="component" value="Unassembled WGS sequence"/>
</dbReference>
<dbReference type="OrthoDB" id="1461560at2759"/>
<evidence type="ECO:0000313" key="3">
    <source>
        <dbReference type="Proteomes" id="UP000245207"/>
    </source>
</evidence>
<proteinExistence type="predicted"/>
<dbReference type="InterPro" id="IPR025558">
    <property type="entry name" value="DUF4283"/>
</dbReference>
<sequence length="254" mass="28656">MKQGFLSSGWRGDNHDVSIEDVTSVKMLEGKLVLVGDDGVALKPVNADSQATDMELFPSFKKVANLCTLIVPASNGVDVAVSKESVLQVKECFEISIYGFFLGKRVSYPMVENYITNEWSIFGIVCSMMDSKGIFFFKFNSNTGMESMLENGPWMICNMPLIVRKWSPLVNVSKEDLKSVPTSKMKVVKSGKYLRHHLRGDYSGDWQIVVLVIMLFDEEEEGDCQVVQVRGVASRCTFFRKVVNDSEFSWRLVR</sequence>
<dbReference type="PANTHER" id="PTHR31286">
    <property type="entry name" value="GLYCINE-RICH CELL WALL STRUCTURAL PROTEIN 1.8-LIKE"/>
    <property type="match status" value="1"/>
</dbReference>
<dbReference type="Pfam" id="PF14111">
    <property type="entry name" value="DUF4283"/>
    <property type="match status" value="1"/>
</dbReference>
<evidence type="ECO:0000313" key="2">
    <source>
        <dbReference type="EMBL" id="PWA75187.1"/>
    </source>
</evidence>
<evidence type="ECO:0000259" key="1">
    <source>
        <dbReference type="Pfam" id="PF14111"/>
    </source>
</evidence>
<dbReference type="PANTHER" id="PTHR31286:SF99">
    <property type="entry name" value="DUF4283 DOMAIN-CONTAINING PROTEIN"/>
    <property type="match status" value="1"/>
</dbReference>
<feature type="domain" description="DUF4283" evidence="1">
    <location>
        <begin position="92"/>
        <end position="172"/>
    </location>
</feature>
<gene>
    <name evidence="2" type="ORF">CTI12_AA241720</name>
</gene>
<reference evidence="2 3" key="1">
    <citation type="journal article" date="2018" name="Mol. Plant">
        <title>The genome of Artemisia annua provides insight into the evolution of Asteraceae family and artemisinin biosynthesis.</title>
        <authorList>
            <person name="Shen Q."/>
            <person name="Zhang L."/>
            <person name="Liao Z."/>
            <person name="Wang S."/>
            <person name="Yan T."/>
            <person name="Shi P."/>
            <person name="Liu M."/>
            <person name="Fu X."/>
            <person name="Pan Q."/>
            <person name="Wang Y."/>
            <person name="Lv Z."/>
            <person name="Lu X."/>
            <person name="Zhang F."/>
            <person name="Jiang W."/>
            <person name="Ma Y."/>
            <person name="Chen M."/>
            <person name="Hao X."/>
            <person name="Li L."/>
            <person name="Tang Y."/>
            <person name="Lv G."/>
            <person name="Zhou Y."/>
            <person name="Sun X."/>
            <person name="Brodelius P.E."/>
            <person name="Rose J.K.C."/>
            <person name="Tang K."/>
        </authorList>
    </citation>
    <scope>NUCLEOTIDE SEQUENCE [LARGE SCALE GENOMIC DNA]</scope>
    <source>
        <strain evidence="3">cv. Huhao1</strain>
        <tissue evidence="2">Leaf</tissue>
    </source>
</reference>
<accession>A0A2U1NNU2</accession>
<organism evidence="2 3">
    <name type="scientific">Artemisia annua</name>
    <name type="common">Sweet wormwood</name>
    <dbReference type="NCBI Taxonomy" id="35608"/>
    <lineage>
        <taxon>Eukaryota</taxon>
        <taxon>Viridiplantae</taxon>
        <taxon>Streptophyta</taxon>
        <taxon>Embryophyta</taxon>
        <taxon>Tracheophyta</taxon>
        <taxon>Spermatophyta</taxon>
        <taxon>Magnoliopsida</taxon>
        <taxon>eudicotyledons</taxon>
        <taxon>Gunneridae</taxon>
        <taxon>Pentapetalae</taxon>
        <taxon>asterids</taxon>
        <taxon>campanulids</taxon>
        <taxon>Asterales</taxon>
        <taxon>Asteraceae</taxon>
        <taxon>Asteroideae</taxon>
        <taxon>Anthemideae</taxon>
        <taxon>Artemisiinae</taxon>
        <taxon>Artemisia</taxon>
    </lineage>
</organism>
<name>A0A2U1NNU2_ARTAN</name>
<comment type="caution">
    <text evidence="2">The sequence shown here is derived from an EMBL/GenBank/DDBJ whole genome shotgun (WGS) entry which is preliminary data.</text>
</comment>
<keyword evidence="3" id="KW-1185">Reference proteome</keyword>